<dbReference type="Pfam" id="PF02424">
    <property type="entry name" value="ApbE"/>
    <property type="match status" value="1"/>
</dbReference>
<keyword evidence="6 10" id="KW-0274">FAD</keyword>
<name>A0A955KZL5_9BACT</name>
<dbReference type="PIRSF" id="PIRSF006268">
    <property type="entry name" value="ApbE"/>
    <property type="match status" value="1"/>
</dbReference>
<evidence type="ECO:0000256" key="5">
    <source>
        <dbReference type="ARBA" id="ARBA00022723"/>
    </source>
</evidence>
<accession>A0A955KZL5</accession>
<evidence type="ECO:0000313" key="14">
    <source>
        <dbReference type="Proteomes" id="UP000760819"/>
    </source>
</evidence>
<dbReference type="EMBL" id="JAGQLI010000117">
    <property type="protein sequence ID" value="MCA9379234.1"/>
    <property type="molecule type" value="Genomic_DNA"/>
</dbReference>
<dbReference type="InterPro" id="IPR003374">
    <property type="entry name" value="ApbE-like_sf"/>
</dbReference>
<evidence type="ECO:0000256" key="2">
    <source>
        <dbReference type="ARBA" id="ARBA00016337"/>
    </source>
</evidence>
<feature type="region of interest" description="Disordered" evidence="12">
    <location>
        <begin position="238"/>
        <end position="261"/>
    </location>
</feature>
<organism evidence="13 14">
    <name type="scientific">Candidatus Dojkabacteria bacterium</name>
    <dbReference type="NCBI Taxonomy" id="2099670"/>
    <lineage>
        <taxon>Bacteria</taxon>
        <taxon>Candidatus Dojkabacteria</taxon>
    </lineage>
</organism>
<evidence type="ECO:0000256" key="6">
    <source>
        <dbReference type="ARBA" id="ARBA00022827"/>
    </source>
</evidence>
<evidence type="ECO:0000256" key="3">
    <source>
        <dbReference type="ARBA" id="ARBA00022630"/>
    </source>
</evidence>
<reference evidence="13" key="2">
    <citation type="journal article" date="2021" name="Microbiome">
        <title>Successional dynamics and alternative stable states in a saline activated sludge microbial community over 9 years.</title>
        <authorList>
            <person name="Wang Y."/>
            <person name="Ye J."/>
            <person name="Ju F."/>
            <person name="Liu L."/>
            <person name="Boyd J.A."/>
            <person name="Deng Y."/>
            <person name="Parks D.H."/>
            <person name="Jiang X."/>
            <person name="Yin X."/>
            <person name="Woodcroft B.J."/>
            <person name="Tyson G.W."/>
            <person name="Hugenholtz P."/>
            <person name="Polz M.F."/>
            <person name="Zhang T."/>
        </authorList>
    </citation>
    <scope>NUCLEOTIDE SEQUENCE</scope>
    <source>
        <strain evidence="13">HKST-UBA12</strain>
    </source>
</reference>
<evidence type="ECO:0000313" key="13">
    <source>
        <dbReference type="EMBL" id="MCA9379234.1"/>
    </source>
</evidence>
<keyword evidence="5 10" id="KW-0479">Metal-binding</keyword>
<comment type="similarity">
    <text evidence="10">Belongs to the ApbE family.</text>
</comment>
<dbReference type="EC" id="2.7.1.180" evidence="1 10"/>
<evidence type="ECO:0000256" key="1">
    <source>
        <dbReference type="ARBA" id="ARBA00011955"/>
    </source>
</evidence>
<evidence type="ECO:0000256" key="7">
    <source>
        <dbReference type="ARBA" id="ARBA00022842"/>
    </source>
</evidence>
<protein>
    <recommendedName>
        <fullName evidence="2 10">FAD:protein FMN transferase</fullName>
        <ecNumber evidence="1 10">2.7.1.180</ecNumber>
    </recommendedName>
    <alternativeName>
        <fullName evidence="8 10">Flavin transferase</fullName>
    </alternativeName>
</protein>
<comment type="catalytic activity">
    <reaction evidence="9 10">
        <text>L-threonyl-[protein] + FAD = FMN-L-threonyl-[protein] + AMP + H(+)</text>
        <dbReference type="Rhea" id="RHEA:36847"/>
        <dbReference type="Rhea" id="RHEA-COMP:11060"/>
        <dbReference type="Rhea" id="RHEA-COMP:11061"/>
        <dbReference type="ChEBI" id="CHEBI:15378"/>
        <dbReference type="ChEBI" id="CHEBI:30013"/>
        <dbReference type="ChEBI" id="CHEBI:57692"/>
        <dbReference type="ChEBI" id="CHEBI:74257"/>
        <dbReference type="ChEBI" id="CHEBI:456215"/>
        <dbReference type="EC" id="2.7.1.180"/>
    </reaction>
</comment>
<evidence type="ECO:0000256" key="11">
    <source>
        <dbReference type="PIRSR" id="PIRSR006268-2"/>
    </source>
</evidence>
<dbReference type="PANTHER" id="PTHR30040:SF2">
    <property type="entry name" value="FAD:PROTEIN FMN TRANSFERASE"/>
    <property type="match status" value="1"/>
</dbReference>
<feature type="binding site" evidence="11">
    <location>
        <position position="169"/>
    </location>
    <ligand>
        <name>Mg(2+)</name>
        <dbReference type="ChEBI" id="CHEBI:18420"/>
    </ligand>
</feature>
<keyword evidence="3 10" id="KW-0285">Flavoprotein</keyword>
<dbReference type="SUPFAM" id="SSF143631">
    <property type="entry name" value="ApbE-like"/>
    <property type="match status" value="1"/>
</dbReference>
<dbReference type="GO" id="GO:0046872">
    <property type="term" value="F:metal ion binding"/>
    <property type="evidence" value="ECO:0007669"/>
    <property type="project" value="UniProtKB-UniRule"/>
</dbReference>
<dbReference type="Gene3D" id="3.10.520.10">
    <property type="entry name" value="ApbE-like domains"/>
    <property type="match status" value="1"/>
</dbReference>
<proteinExistence type="inferred from homology"/>
<reference evidence="13" key="1">
    <citation type="submission" date="2020-04" db="EMBL/GenBank/DDBJ databases">
        <authorList>
            <person name="Zhang T."/>
        </authorList>
    </citation>
    <scope>NUCLEOTIDE SEQUENCE</scope>
    <source>
        <strain evidence="13">HKST-UBA12</strain>
    </source>
</reference>
<dbReference type="PANTHER" id="PTHR30040">
    <property type="entry name" value="THIAMINE BIOSYNTHESIS LIPOPROTEIN APBE"/>
    <property type="match status" value="1"/>
</dbReference>
<sequence>MVQKSNGAERHHKPTTVLSFSHLAMVGYTNNCSSMYKAEFPALGTTWWIKIFDDSDKPDQIIESARSLVLDFEQNYSRFRQDSLVGRLNAGETLTSYPDELREMLEFAQQIYHLSVGYFDIRIGSTLENIGYDAAYSFQAKQPVSVSSENLAVTTELKLPSGVKIDFGGMGKGWLIDKVAKHFSEQGLKYFSINAGGDIYVSSDHDRPVSFGLEHPFDLGKIIGNIDLKNTAIASSAPNRRQWKSSDGRNYSHLVSPKSGPSQQRQVSAVFVHSPTALLADTCATAIFVSNPKVAKSLATNLGVEFMLVFNDLGTFSTKAFPGKLI</sequence>
<feature type="binding site" evidence="11">
    <location>
        <position position="281"/>
    </location>
    <ligand>
        <name>Mg(2+)</name>
        <dbReference type="ChEBI" id="CHEBI:18420"/>
    </ligand>
</feature>
<evidence type="ECO:0000256" key="10">
    <source>
        <dbReference type="PIRNR" id="PIRNR006268"/>
    </source>
</evidence>
<dbReference type="Proteomes" id="UP000760819">
    <property type="component" value="Unassembled WGS sequence"/>
</dbReference>
<evidence type="ECO:0000256" key="12">
    <source>
        <dbReference type="SAM" id="MobiDB-lite"/>
    </source>
</evidence>
<gene>
    <name evidence="13" type="ORF">KC640_02290</name>
</gene>
<evidence type="ECO:0000256" key="4">
    <source>
        <dbReference type="ARBA" id="ARBA00022679"/>
    </source>
</evidence>
<feature type="binding site" evidence="11">
    <location>
        <position position="285"/>
    </location>
    <ligand>
        <name>Mg(2+)</name>
        <dbReference type="ChEBI" id="CHEBI:18420"/>
    </ligand>
</feature>
<evidence type="ECO:0000256" key="8">
    <source>
        <dbReference type="ARBA" id="ARBA00031306"/>
    </source>
</evidence>
<comment type="caution">
    <text evidence="13">The sequence shown here is derived from an EMBL/GenBank/DDBJ whole genome shotgun (WGS) entry which is preliminary data.</text>
</comment>
<keyword evidence="7 10" id="KW-0460">Magnesium</keyword>
<dbReference type="AlphaFoldDB" id="A0A955KZL5"/>
<dbReference type="InterPro" id="IPR024932">
    <property type="entry name" value="ApbE"/>
</dbReference>
<keyword evidence="4 10" id="KW-0808">Transferase</keyword>
<dbReference type="GO" id="GO:0016740">
    <property type="term" value="F:transferase activity"/>
    <property type="evidence" value="ECO:0007669"/>
    <property type="project" value="UniProtKB-UniRule"/>
</dbReference>
<comment type="cofactor">
    <cofactor evidence="11">
        <name>Mg(2+)</name>
        <dbReference type="ChEBI" id="CHEBI:18420"/>
    </cofactor>
    <cofactor evidence="11">
        <name>Mn(2+)</name>
        <dbReference type="ChEBI" id="CHEBI:29035"/>
    </cofactor>
    <text evidence="11">Magnesium. Can also use manganese.</text>
</comment>
<evidence type="ECO:0000256" key="9">
    <source>
        <dbReference type="ARBA" id="ARBA00048540"/>
    </source>
</evidence>